<feature type="region of interest" description="Disordered" evidence="6">
    <location>
        <begin position="217"/>
        <end position="534"/>
    </location>
</feature>
<dbReference type="RefSeq" id="XP_022658783.1">
    <property type="nucleotide sequence ID" value="XM_022803048.1"/>
</dbReference>
<dbReference type="FunCoup" id="A0A7M7JXY4">
    <property type="interactions" value="1652"/>
</dbReference>
<evidence type="ECO:0000256" key="1">
    <source>
        <dbReference type="ARBA" id="ARBA00004123"/>
    </source>
</evidence>
<dbReference type="PANTHER" id="PTHR48039">
    <property type="entry name" value="RNA-BINDING MOTIF PROTEIN 14B"/>
    <property type="match status" value="1"/>
</dbReference>
<proteinExistence type="predicted"/>
<feature type="domain" description="RRM" evidence="7">
    <location>
        <begin position="693"/>
        <end position="777"/>
    </location>
</feature>
<feature type="compositionally biased region" description="Acidic residues" evidence="6">
    <location>
        <begin position="330"/>
        <end position="343"/>
    </location>
</feature>
<keyword evidence="2" id="KW-0677">Repeat</keyword>
<name>A0A7M7JXY4_VARDE</name>
<feature type="region of interest" description="Disordered" evidence="6">
    <location>
        <begin position="874"/>
        <end position="898"/>
    </location>
</feature>
<feature type="compositionally biased region" description="Basic and acidic residues" evidence="6">
    <location>
        <begin position="217"/>
        <end position="228"/>
    </location>
</feature>
<dbReference type="InterPro" id="IPR051945">
    <property type="entry name" value="RRM_MRD1_RNA_proc_ribogen"/>
</dbReference>
<dbReference type="InParanoid" id="A0A7M7JXY4"/>
<dbReference type="FunFam" id="3.30.70.330:FF:000182">
    <property type="entry name" value="RNA-binding motif protein 28"/>
    <property type="match status" value="1"/>
</dbReference>
<dbReference type="EnsemblMetazoa" id="XM_022803048">
    <property type="protein sequence ID" value="XP_022658783"/>
    <property type="gene ID" value="LOC111249328"/>
</dbReference>
<accession>A0A7M7JXY4</accession>
<dbReference type="CDD" id="cd12414">
    <property type="entry name" value="RRM2_RBM28_like"/>
    <property type="match status" value="1"/>
</dbReference>
<feature type="compositionally biased region" description="Basic and acidic residues" evidence="6">
    <location>
        <begin position="454"/>
        <end position="497"/>
    </location>
</feature>
<dbReference type="OrthoDB" id="3945418at2759"/>
<evidence type="ECO:0000313" key="8">
    <source>
        <dbReference type="EnsemblMetazoa" id="XP_022658783"/>
    </source>
</evidence>
<feature type="domain" description="RRM" evidence="7">
    <location>
        <begin position="542"/>
        <end position="622"/>
    </location>
</feature>
<dbReference type="SMART" id="SM00361">
    <property type="entry name" value="RRM_1"/>
    <property type="match status" value="2"/>
</dbReference>
<comment type="subcellular location">
    <subcellularLocation>
        <location evidence="1">Nucleus</location>
    </subcellularLocation>
</comment>
<dbReference type="InterPro" id="IPR012677">
    <property type="entry name" value="Nucleotide-bd_a/b_plait_sf"/>
</dbReference>
<evidence type="ECO:0000256" key="3">
    <source>
        <dbReference type="ARBA" id="ARBA00022884"/>
    </source>
</evidence>
<feature type="compositionally biased region" description="Basic residues" evidence="6">
    <location>
        <begin position="874"/>
        <end position="888"/>
    </location>
</feature>
<feature type="compositionally biased region" description="Polar residues" evidence="6">
    <location>
        <begin position="265"/>
        <end position="283"/>
    </location>
</feature>
<dbReference type="InterPro" id="IPR003954">
    <property type="entry name" value="RRM_euk-type"/>
</dbReference>
<organism evidence="8 9">
    <name type="scientific">Varroa destructor</name>
    <name type="common">Honeybee mite</name>
    <dbReference type="NCBI Taxonomy" id="109461"/>
    <lineage>
        <taxon>Eukaryota</taxon>
        <taxon>Metazoa</taxon>
        <taxon>Ecdysozoa</taxon>
        <taxon>Arthropoda</taxon>
        <taxon>Chelicerata</taxon>
        <taxon>Arachnida</taxon>
        <taxon>Acari</taxon>
        <taxon>Parasitiformes</taxon>
        <taxon>Mesostigmata</taxon>
        <taxon>Gamasina</taxon>
        <taxon>Dermanyssoidea</taxon>
        <taxon>Varroidae</taxon>
        <taxon>Varroa</taxon>
    </lineage>
</organism>
<feature type="domain" description="RRM" evidence="7">
    <location>
        <begin position="132"/>
        <end position="209"/>
    </location>
</feature>
<dbReference type="InterPro" id="IPR000504">
    <property type="entry name" value="RRM_dom"/>
</dbReference>
<dbReference type="PANTHER" id="PTHR48039:SF5">
    <property type="entry name" value="RNA-BINDING PROTEIN 28"/>
    <property type="match status" value="1"/>
</dbReference>
<keyword evidence="9" id="KW-1185">Reference proteome</keyword>
<dbReference type="GO" id="GO:0003729">
    <property type="term" value="F:mRNA binding"/>
    <property type="evidence" value="ECO:0007669"/>
    <property type="project" value="TreeGrafter"/>
</dbReference>
<evidence type="ECO:0000259" key="7">
    <source>
        <dbReference type="PROSITE" id="PS50102"/>
    </source>
</evidence>
<keyword evidence="3 5" id="KW-0694">RNA-binding</keyword>
<dbReference type="Proteomes" id="UP000594260">
    <property type="component" value="Unplaced"/>
</dbReference>
<dbReference type="Pfam" id="PF00076">
    <property type="entry name" value="RRM_1"/>
    <property type="match status" value="4"/>
</dbReference>
<dbReference type="SMART" id="SM00360">
    <property type="entry name" value="RRM"/>
    <property type="match status" value="4"/>
</dbReference>
<keyword evidence="4" id="KW-0539">Nucleus</keyword>
<protein>
    <recommendedName>
        <fullName evidence="7">RRM domain-containing protein</fullName>
    </recommendedName>
</protein>
<feature type="compositionally biased region" description="Basic and acidic residues" evidence="6">
    <location>
        <begin position="236"/>
        <end position="259"/>
    </location>
</feature>
<feature type="compositionally biased region" description="Acidic residues" evidence="6">
    <location>
        <begin position="406"/>
        <end position="419"/>
    </location>
</feature>
<dbReference type="Gene3D" id="3.30.70.330">
    <property type="match status" value="4"/>
</dbReference>
<dbReference type="CDD" id="cd12416">
    <property type="entry name" value="RRM4_RBM28_like"/>
    <property type="match status" value="1"/>
</dbReference>
<dbReference type="PROSITE" id="PS50102">
    <property type="entry name" value="RRM"/>
    <property type="match status" value="4"/>
</dbReference>
<feature type="compositionally biased region" description="Basic and acidic residues" evidence="6">
    <location>
        <begin position="361"/>
        <end position="376"/>
    </location>
</feature>
<dbReference type="KEGG" id="vde:111249328"/>
<feature type="compositionally biased region" description="Acidic residues" evidence="6">
    <location>
        <begin position="512"/>
        <end position="523"/>
    </location>
</feature>
<dbReference type="GO" id="GO:0005730">
    <property type="term" value="C:nucleolus"/>
    <property type="evidence" value="ECO:0007669"/>
    <property type="project" value="TreeGrafter"/>
</dbReference>
<evidence type="ECO:0000256" key="6">
    <source>
        <dbReference type="SAM" id="MobiDB-lite"/>
    </source>
</evidence>
<feature type="compositionally biased region" description="Acidic residues" evidence="6">
    <location>
        <begin position="427"/>
        <end position="438"/>
    </location>
</feature>
<dbReference type="OMA" id="AGYVWDV"/>
<sequence length="921" mass="104514">MTTETVADNSVGSGDDGDKTVAVGERKTLFVKNLPENATKEQLDLVFSEVGRLRHCFVVKKRRTDKFRGIGFVTFTDAPSVDAALRRSFKLGNCQLEVSIAEDKKKKDPAARPKPNISFTKEAKKARQLQKAKLIVRNLSFKATETDLEQNFCKYGKVVSVAIPRKEDGKARGFAFIQFGNVLDAAKAVQALNAKTILGRPVAVDFAVAKGKFEEVRNASKKGEESVKKSSRKSSKKDSKDSSDEKEYQENTRNEEQAIKKSSRKTQMANGTKQASHNGSDSYGQAEFSHDESSPENSGEGSYNGDKKLNDDSTATPKGKPIVKKKNDQEINEDDDEDENDDVDISHEAESESEVEFGSDGEVRLVKSDQVKDKSRTLKRTNPKRAAVTLSKNKKERIGKDTASSDNEEDSDNDDEDQMDVSKNSDDSDDEAEDDEFDETKAMEVDEDETNSDDTDKKEKPQEKTKEARVVKAEQRKLTHDKGSKGQDRAERQRHENEDDSDSDWGLALNDDSSENDDESTDEDREKAKRKREMIQKEDLRRTVFVRNIHFDTTQTTFQEHMKKFGPYKFCLICTDKVLQRSKGTGFVKFNERADADKCVESLQAGEVTLDGKVLTGSIAMKREELQQEIEKKANSKKQPKDKRNLYLAREGFIRGGTSTGAHVSDHDLKMRAKLEVNKKKALKNLHNFVSTTRLCIHNLPPSCDDKQLRKIFGRVVNKAAKITEARVMRNMKRLSNDGKAVSKGFGFVNFEKHEDALAALRAVNNNPNVFTDQMRPIVSFSIENRAALMVKERRLKRSQEKLREIHQMKRGGQDAAEGANVDYGKGKRLPFEGLRAQVDMKQLPKRVSEKIRLDPKRRQHQMRLKRLARLAKRKPEFRKKKEKKLRGPTKAQLKEQRAERNLNQIIESHRQKMRRQVITD</sequence>
<dbReference type="SUPFAM" id="SSF54928">
    <property type="entry name" value="RNA-binding domain, RBD"/>
    <property type="match status" value="3"/>
</dbReference>
<feature type="domain" description="RRM" evidence="7">
    <location>
        <begin position="27"/>
        <end position="103"/>
    </location>
</feature>
<dbReference type="GeneID" id="111249328"/>
<dbReference type="InterPro" id="IPR035979">
    <property type="entry name" value="RBD_domain_sf"/>
</dbReference>
<evidence type="ECO:0000256" key="4">
    <source>
        <dbReference type="ARBA" id="ARBA00023242"/>
    </source>
</evidence>
<evidence type="ECO:0000256" key="5">
    <source>
        <dbReference type="PROSITE-ProRule" id="PRU00176"/>
    </source>
</evidence>
<evidence type="ECO:0000256" key="2">
    <source>
        <dbReference type="ARBA" id="ARBA00022737"/>
    </source>
</evidence>
<reference evidence="8" key="1">
    <citation type="submission" date="2021-01" db="UniProtKB">
        <authorList>
            <consortium name="EnsemblMetazoa"/>
        </authorList>
    </citation>
    <scope>IDENTIFICATION</scope>
</reference>
<dbReference type="AlphaFoldDB" id="A0A7M7JXY4"/>
<evidence type="ECO:0000313" key="9">
    <source>
        <dbReference type="Proteomes" id="UP000594260"/>
    </source>
</evidence>